<gene>
    <name evidence="2" type="ORF">HW555_005641</name>
</gene>
<accession>A0A835GG53</accession>
<protein>
    <submittedName>
        <fullName evidence="2">Uncharacterized protein</fullName>
    </submittedName>
</protein>
<sequence>METNIINVSNQLDVLRKALENIRTDLTRPNKSPSNQVSENPLLITKKFEGAIMYEQMERLVINLRDDSSSDLSELEYSSDSECAGSSSQDVSFSGIEYLDEMKNSCLQLSWKTRQSRIKQHLDQPNRTRGLRAISVLKSAEHVCLRLELTSLWTPRGSVARGVTQGRPPSHTWRLRRRPRNLPAEDTSGPEDYVSNQLDVLRKALENIRTDLTRPNKSPSN</sequence>
<evidence type="ECO:0000256" key="1">
    <source>
        <dbReference type="SAM" id="MobiDB-lite"/>
    </source>
</evidence>
<name>A0A835GG53_SPOEX</name>
<dbReference type="AlphaFoldDB" id="A0A835GG53"/>
<evidence type="ECO:0000313" key="3">
    <source>
        <dbReference type="Proteomes" id="UP000648187"/>
    </source>
</evidence>
<evidence type="ECO:0000313" key="2">
    <source>
        <dbReference type="EMBL" id="KAF9417239.1"/>
    </source>
</evidence>
<reference evidence="2" key="1">
    <citation type="submission" date="2020-08" db="EMBL/GenBank/DDBJ databases">
        <title>Spodoptera exigua strain:BAW_Kor-Di-RS1 Genome sequencing and assembly.</title>
        <authorList>
            <person name="Kim J."/>
            <person name="Nam H.Y."/>
            <person name="Kwon M."/>
            <person name="Choi J.H."/>
            <person name="Cho S.R."/>
            <person name="Kim G.-H."/>
        </authorList>
    </citation>
    <scope>NUCLEOTIDE SEQUENCE</scope>
    <source>
        <strain evidence="2">BAW_Kor-Di-RS1</strain>
        <tissue evidence="2">Whole-body</tissue>
    </source>
</reference>
<dbReference type="Proteomes" id="UP000648187">
    <property type="component" value="Unassembled WGS sequence"/>
</dbReference>
<feature type="region of interest" description="Disordered" evidence="1">
    <location>
        <begin position="160"/>
        <end position="192"/>
    </location>
</feature>
<comment type="caution">
    <text evidence="2">The sequence shown here is derived from an EMBL/GenBank/DDBJ whole genome shotgun (WGS) entry which is preliminary data.</text>
</comment>
<proteinExistence type="predicted"/>
<dbReference type="EMBL" id="JACKWZ010000075">
    <property type="protein sequence ID" value="KAF9417239.1"/>
    <property type="molecule type" value="Genomic_DNA"/>
</dbReference>
<organism evidence="2 3">
    <name type="scientific">Spodoptera exigua</name>
    <name type="common">Beet armyworm</name>
    <name type="synonym">Noctua fulgens</name>
    <dbReference type="NCBI Taxonomy" id="7107"/>
    <lineage>
        <taxon>Eukaryota</taxon>
        <taxon>Metazoa</taxon>
        <taxon>Ecdysozoa</taxon>
        <taxon>Arthropoda</taxon>
        <taxon>Hexapoda</taxon>
        <taxon>Insecta</taxon>
        <taxon>Pterygota</taxon>
        <taxon>Neoptera</taxon>
        <taxon>Endopterygota</taxon>
        <taxon>Lepidoptera</taxon>
        <taxon>Glossata</taxon>
        <taxon>Ditrysia</taxon>
        <taxon>Noctuoidea</taxon>
        <taxon>Noctuidae</taxon>
        <taxon>Amphipyrinae</taxon>
        <taxon>Spodoptera</taxon>
    </lineage>
</organism>
<keyword evidence="3" id="KW-1185">Reference proteome</keyword>